<dbReference type="PRINTS" id="PR00455">
    <property type="entry name" value="HTHTETR"/>
</dbReference>
<dbReference type="GO" id="GO:0006355">
    <property type="term" value="P:regulation of DNA-templated transcription"/>
    <property type="evidence" value="ECO:0007669"/>
    <property type="project" value="UniProtKB-ARBA"/>
</dbReference>
<accession>A0A6M0S9Q6</accession>
<dbReference type="InterPro" id="IPR041474">
    <property type="entry name" value="NicS_C"/>
</dbReference>
<name>A0A6M0S9Q6_9CYAN</name>
<dbReference type="Proteomes" id="UP000473574">
    <property type="component" value="Unassembled WGS sequence"/>
</dbReference>
<dbReference type="InterPro" id="IPR001647">
    <property type="entry name" value="HTH_TetR"/>
</dbReference>
<dbReference type="PANTHER" id="PTHR30328">
    <property type="entry name" value="TRANSCRIPTIONAL REPRESSOR"/>
    <property type="match status" value="1"/>
</dbReference>
<dbReference type="Pfam" id="PF17938">
    <property type="entry name" value="TetR_C_29"/>
    <property type="match status" value="1"/>
</dbReference>
<dbReference type="PROSITE" id="PS50977">
    <property type="entry name" value="HTH_TETR_2"/>
    <property type="match status" value="1"/>
</dbReference>
<feature type="domain" description="HTH tetR-type" evidence="3">
    <location>
        <begin position="19"/>
        <end position="79"/>
    </location>
</feature>
<evidence type="ECO:0000256" key="1">
    <source>
        <dbReference type="ARBA" id="ARBA00023125"/>
    </source>
</evidence>
<sequence>MVNQPTQKPGSKRAVRDAEKTKQHILNAAEIEFARHGLKGARTDEIAKAAGVASRMIYYYFKNKEGLYQAVLQRPATEIQDEIAQIDFENLSPDQALGAVIRVAIAYETKHRHRGMLLFQEASQNQGKYFTQTNWQQAIDLLTGLLEQGIKRGIFRSLDPYMTTLNIIGVCVFYGNAHENLKHLTPNQDLLSAEMIEQYTQAAISLILNGVQNSSTHQ</sequence>
<reference evidence="4 5" key="1">
    <citation type="journal article" date="2020" name="Microb. Ecol.">
        <title>Ecogenomics of the Marine Benthic Filamentous Cyanobacterium Adonisia.</title>
        <authorList>
            <person name="Walter J.M."/>
            <person name="Coutinho F.H."/>
            <person name="Leomil L."/>
            <person name="Hargreaves P.I."/>
            <person name="Campeao M.E."/>
            <person name="Vieira V.V."/>
            <person name="Silva B.S."/>
            <person name="Fistarol G.O."/>
            <person name="Salomon P.S."/>
            <person name="Sawabe T."/>
            <person name="Mino S."/>
            <person name="Hosokawa M."/>
            <person name="Miyashita H."/>
            <person name="Maruyama F."/>
            <person name="van Verk M.C."/>
            <person name="Dutilh B.E."/>
            <person name="Thompson C.C."/>
            <person name="Thompson F.L."/>
        </authorList>
    </citation>
    <scope>NUCLEOTIDE SEQUENCE [LARGE SCALE GENOMIC DNA]</scope>
    <source>
        <strain evidence="4 5">CCMR0082</strain>
    </source>
</reference>
<dbReference type="GO" id="GO:0003677">
    <property type="term" value="F:DNA binding"/>
    <property type="evidence" value="ECO:0007669"/>
    <property type="project" value="UniProtKB-UniRule"/>
</dbReference>
<proteinExistence type="predicted"/>
<comment type="caution">
    <text evidence="4">The sequence shown here is derived from an EMBL/GenBank/DDBJ whole genome shotgun (WGS) entry which is preliminary data.</text>
</comment>
<dbReference type="PANTHER" id="PTHR30328:SF54">
    <property type="entry name" value="HTH-TYPE TRANSCRIPTIONAL REPRESSOR SCO4008"/>
    <property type="match status" value="1"/>
</dbReference>
<dbReference type="InterPro" id="IPR009057">
    <property type="entry name" value="Homeodomain-like_sf"/>
</dbReference>
<dbReference type="Pfam" id="PF00440">
    <property type="entry name" value="TetR_N"/>
    <property type="match status" value="1"/>
</dbReference>
<dbReference type="SUPFAM" id="SSF46689">
    <property type="entry name" value="Homeodomain-like"/>
    <property type="match status" value="1"/>
</dbReference>
<dbReference type="EMBL" id="QZCE01000002">
    <property type="protein sequence ID" value="NEZ64803.1"/>
    <property type="molecule type" value="Genomic_DNA"/>
</dbReference>
<evidence type="ECO:0000259" key="3">
    <source>
        <dbReference type="PROSITE" id="PS50977"/>
    </source>
</evidence>
<feature type="DNA-binding region" description="H-T-H motif" evidence="2">
    <location>
        <begin position="42"/>
        <end position="61"/>
    </location>
</feature>
<dbReference type="RefSeq" id="WP_163665362.1">
    <property type="nucleotide sequence ID" value="NZ_QZCE01000002.1"/>
</dbReference>
<dbReference type="InterPro" id="IPR050109">
    <property type="entry name" value="HTH-type_TetR-like_transc_reg"/>
</dbReference>
<dbReference type="InterPro" id="IPR036271">
    <property type="entry name" value="Tet_transcr_reg_TetR-rel_C_sf"/>
</dbReference>
<dbReference type="AlphaFoldDB" id="A0A6M0S9Q6"/>
<protein>
    <submittedName>
        <fullName evidence="4">TetR/AcrR family transcriptional regulator</fullName>
    </submittedName>
</protein>
<keyword evidence="1 2" id="KW-0238">DNA-binding</keyword>
<evidence type="ECO:0000256" key="2">
    <source>
        <dbReference type="PROSITE-ProRule" id="PRU00335"/>
    </source>
</evidence>
<evidence type="ECO:0000313" key="5">
    <source>
        <dbReference type="Proteomes" id="UP000473574"/>
    </source>
</evidence>
<dbReference type="SUPFAM" id="SSF48498">
    <property type="entry name" value="Tetracyclin repressor-like, C-terminal domain"/>
    <property type="match status" value="1"/>
</dbReference>
<organism evidence="4 5">
    <name type="scientific">Adonisia turfae CCMR0082</name>
    <dbReference type="NCBI Taxonomy" id="2304604"/>
    <lineage>
        <taxon>Bacteria</taxon>
        <taxon>Bacillati</taxon>
        <taxon>Cyanobacteriota</taxon>
        <taxon>Adonisia</taxon>
        <taxon>Adonisia turfae</taxon>
    </lineage>
</organism>
<dbReference type="Gene3D" id="1.10.357.10">
    <property type="entry name" value="Tetracycline Repressor, domain 2"/>
    <property type="match status" value="1"/>
</dbReference>
<gene>
    <name evidence="4" type="ORF">D0962_18765</name>
</gene>
<evidence type="ECO:0000313" key="4">
    <source>
        <dbReference type="EMBL" id="NEZ64803.1"/>
    </source>
</evidence>